<proteinExistence type="predicted"/>
<protein>
    <recommendedName>
        <fullName evidence="4">SGNH/GDSL hydrolase family protein</fullName>
    </recommendedName>
</protein>
<reference evidence="2" key="1">
    <citation type="submission" date="2021-12" db="EMBL/GenBank/DDBJ databases">
        <title>Alicyclobacillaceae gen. nov., sp. nov., isolated from chalcocite enrichment system.</title>
        <authorList>
            <person name="Jiang Z."/>
        </authorList>
    </citation>
    <scope>NUCLEOTIDE SEQUENCE</scope>
    <source>
        <strain evidence="2">MYW30-H2</strain>
    </source>
</reference>
<dbReference type="SUPFAM" id="SSF52266">
    <property type="entry name" value="SGNH hydrolase"/>
    <property type="match status" value="1"/>
</dbReference>
<dbReference type="InterPro" id="IPR036514">
    <property type="entry name" value="SGNH_hydro_sf"/>
</dbReference>
<sequence>MKNFIAMCIGLVCTLLAINAWAGTFAPPIPPSKRLIMDDTFYDQNTQLDHVLASIRRDKGIRIVGIGDSTMYGAIVHANQTIPYYLQQTLQAKDKNQTIHVYNLAFPGARPADLYAMLKRVKAAKPDLIFIDVNIVFFSDKVLHEAALANKMFKREFLFAHDVPNGIFTENRLEEIVTTLVKDTNIGQYKKEINEKLFGKAPRLYVQDWAHAVQTGEPVKTANPQTTASAQQNPLIGKSWRQRVWDAKEQQVMARIYAQGPIPGANDSVMMLRDMIRYARANHLNTVFYLTPQNETLIGKFFSLPQLHQNEDYLIHIMQQEGAWMVDLRHAVPADDFGDYDHMLSAGNRLIAQHLADVISRKGGISR</sequence>
<evidence type="ECO:0008006" key="4">
    <source>
        <dbReference type="Google" id="ProtNLM"/>
    </source>
</evidence>
<dbReference type="EMBL" id="CP089291">
    <property type="protein sequence ID" value="UOF90469.1"/>
    <property type="molecule type" value="Genomic_DNA"/>
</dbReference>
<evidence type="ECO:0000256" key="1">
    <source>
        <dbReference type="SAM" id="SignalP"/>
    </source>
</evidence>
<evidence type="ECO:0000313" key="3">
    <source>
        <dbReference type="Proteomes" id="UP000830167"/>
    </source>
</evidence>
<feature type="signal peptide" evidence="1">
    <location>
        <begin position="1"/>
        <end position="22"/>
    </location>
</feature>
<keyword evidence="1" id="KW-0732">Signal</keyword>
<organism evidence="2 3">
    <name type="scientific">Fodinisporobacter ferrooxydans</name>
    <dbReference type="NCBI Taxonomy" id="2901836"/>
    <lineage>
        <taxon>Bacteria</taxon>
        <taxon>Bacillati</taxon>
        <taxon>Bacillota</taxon>
        <taxon>Bacilli</taxon>
        <taxon>Bacillales</taxon>
        <taxon>Alicyclobacillaceae</taxon>
        <taxon>Fodinisporobacter</taxon>
    </lineage>
</organism>
<dbReference type="Proteomes" id="UP000830167">
    <property type="component" value="Chromosome"/>
</dbReference>
<accession>A0ABY4CKF0</accession>
<gene>
    <name evidence="2" type="ORF">LSG31_21865</name>
</gene>
<evidence type="ECO:0000313" key="2">
    <source>
        <dbReference type="EMBL" id="UOF90469.1"/>
    </source>
</evidence>
<dbReference type="RefSeq" id="WP_347437164.1">
    <property type="nucleotide sequence ID" value="NZ_CP089291.1"/>
</dbReference>
<feature type="chain" id="PRO_5045385688" description="SGNH/GDSL hydrolase family protein" evidence="1">
    <location>
        <begin position="23"/>
        <end position="367"/>
    </location>
</feature>
<name>A0ABY4CKF0_9BACL</name>
<keyword evidence="3" id="KW-1185">Reference proteome</keyword>
<dbReference type="Gene3D" id="3.40.50.1110">
    <property type="entry name" value="SGNH hydrolase"/>
    <property type="match status" value="1"/>
</dbReference>